<keyword evidence="4" id="KW-1185">Reference proteome</keyword>
<feature type="transmembrane region" description="Helical" evidence="1">
    <location>
        <begin position="81"/>
        <end position="109"/>
    </location>
</feature>
<dbReference type="OrthoDB" id="3239827at2759"/>
<dbReference type="Proteomes" id="UP000683000">
    <property type="component" value="Unassembled WGS sequence"/>
</dbReference>
<feature type="domain" description="GPI ethanolamine phosphate transferase 1 C-terminal" evidence="2">
    <location>
        <begin position="74"/>
        <end position="111"/>
    </location>
</feature>
<dbReference type="EMBL" id="JAGFBS010000008">
    <property type="protein sequence ID" value="KAG6377755.1"/>
    <property type="molecule type" value="Genomic_DNA"/>
</dbReference>
<feature type="transmembrane region" description="Helical" evidence="1">
    <location>
        <begin position="41"/>
        <end position="61"/>
    </location>
</feature>
<dbReference type="Pfam" id="PF04987">
    <property type="entry name" value="PigN"/>
    <property type="match status" value="2"/>
</dbReference>
<keyword evidence="1" id="KW-1133">Transmembrane helix</keyword>
<dbReference type="GO" id="GO:0006506">
    <property type="term" value="P:GPI anchor biosynthetic process"/>
    <property type="evidence" value="ECO:0007669"/>
    <property type="project" value="InterPro"/>
</dbReference>
<reference evidence="3" key="1">
    <citation type="submission" date="2021-03" db="EMBL/GenBank/DDBJ databases">
        <title>Evolutionary innovations through gain and loss of genes in the ectomycorrhizal Boletales.</title>
        <authorList>
            <person name="Wu G."/>
            <person name="Miyauchi S."/>
            <person name="Morin E."/>
            <person name="Yang Z.-L."/>
            <person name="Xu J."/>
            <person name="Martin F.M."/>
        </authorList>
    </citation>
    <scope>NUCLEOTIDE SEQUENCE</scope>
    <source>
        <strain evidence="3">BR01</strain>
    </source>
</reference>
<keyword evidence="1" id="KW-0472">Membrane</keyword>
<proteinExistence type="predicted"/>
<name>A0A8I2YSL9_9AGAM</name>
<organism evidence="3 4">
    <name type="scientific">Boletus reticuloceps</name>
    <dbReference type="NCBI Taxonomy" id="495285"/>
    <lineage>
        <taxon>Eukaryota</taxon>
        <taxon>Fungi</taxon>
        <taxon>Dikarya</taxon>
        <taxon>Basidiomycota</taxon>
        <taxon>Agaricomycotina</taxon>
        <taxon>Agaricomycetes</taxon>
        <taxon>Agaricomycetidae</taxon>
        <taxon>Boletales</taxon>
        <taxon>Boletineae</taxon>
        <taxon>Boletaceae</taxon>
        <taxon>Boletoideae</taxon>
        <taxon>Boletus</taxon>
    </lineage>
</organism>
<dbReference type="InterPro" id="IPR017852">
    <property type="entry name" value="GPI_EtnP_transferase_1_C"/>
</dbReference>
<evidence type="ECO:0000313" key="3">
    <source>
        <dbReference type="EMBL" id="KAG6377755.1"/>
    </source>
</evidence>
<dbReference type="GO" id="GO:0016740">
    <property type="term" value="F:transferase activity"/>
    <property type="evidence" value="ECO:0007669"/>
    <property type="project" value="InterPro"/>
</dbReference>
<gene>
    <name evidence="3" type="ORF">JVT61DRAFT_14528</name>
</gene>
<evidence type="ECO:0000259" key="2">
    <source>
        <dbReference type="Pfam" id="PF04987"/>
    </source>
</evidence>
<protein>
    <recommendedName>
        <fullName evidence="2">GPI ethanolamine phosphate transferase 1 C-terminal domain-containing protein</fullName>
    </recommendedName>
</protein>
<feature type="domain" description="GPI ethanolamine phosphate transferase 1 C-terminal" evidence="2">
    <location>
        <begin position="34"/>
        <end position="58"/>
    </location>
</feature>
<comment type="caution">
    <text evidence="3">The sequence shown here is derived from an EMBL/GenBank/DDBJ whole genome shotgun (WGS) entry which is preliminary data.</text>
</comment>
<evidence type="ECO:0000256" key="1">
    <source>
        <dbReference type="SAM" id="Phobius"/>
    </source>
</evidence>
<keyword evidence="1" id="KW-0812">Transmembrane</keyword>
<dbReference type="GO" id="GO:0005789">
    <property type="term" value="C:endoplasmic reticulum membrane"/>
    <property type="evidence" value="ECO:0007669"/>
    <property type="project" value="InterPro"/>
</dbReference>
<dbReference type="AlphaFoldDB" id="A0A8I2YSL9"/>
<sequence>MDLGDWIKRRLRRGVQDQGRQAQNTLEEIRIPPSSFYLEPVYRLVPVFNPFLMAVLLVRVLNWTYTPADLVGQIFKIVVPYVILSAAFATLNACLGLPPFSLFLVALTLTDGNLSSSP</sequence>
<evidence type="ECO:0000313" key="4">
    <source>
        <dbReference type="Proteomes" id="UP000683000"/>
    </source>
</evidence>
<accession>A0A8I2YSL9</accession>